<gene>
    <name evidence="1" type="ORF">BET10_09975</name>
</gene>
<protein>
    <submittedName>
        <fullName evidence="1">Uncharacterized protein</fullName>
    </submittedName>
</protein>
<name>A0A1S1MX82_9GAMM</name>
<dbReference type="Proteomes" id="UP000179786">
    <property type="component" value="Unassembled WGS sequence"/>
</dbReference>
<dbReference type="EMBL" id="MKJU01000025">
    <property type="protein sequence ID" value="OHU91677.1"/>
    <property type="molecule type" value="Genomic_DNA"/>
</dbReference>
<dbReference type="STRING" id="1859457.BET10_09975"/>
<proteinExistence type="predicted"/>
<keyword evidence="2" id="KW-1185">Reference proteome</keyword>
<comment type="caution">
    <text evidence="1">The sequence shown here is derived from an EMBL/GenBank/DDBJ whole genome shotgun (WGS) entry which is preliminary data.</text>
</comment>
<reference evidence="1 2" key="1">
    <citation type="submission" date="2016-09" db="EMBL/GenBank/DDBJ databases">
        <title>Pseudoalteromonas amylolytica sp. nov., isolated from the surface seawater.</title>
        <authorList>
            <person name="Wu Y.-H."/>
            <person name="Cheng H."/>
            <person name="Jin X.-B."/>
            <person name="Wang C.-S."/>
            <person name="Xu X.-W."/>
        </authorList>
    </citation>
    <scope>NUCLEOTIDE SEQUENCE [LARGE SCALE GENOMIC DNA]</scope>
    <source>
        <strain evidence="1 2">JW1</strain>
    </source>
</reference>
<accession>A0A1S1MX82</accession>
<dbReference type="AlphaFoldDB" id="A0A1S1MX82"/>
<sequence length="242" mass="27121">MQERYPERYLPWPAQVNVISNAKQQGVDSASISQWMQLVVEKLESAKDSNIHLSRIELNRLKGYLAGQPEGQVLLNYLDDYKPRSGIGLYQLPNGKEWYQSKLNFYYGKPIAPNKLLTKLQQRLVTGGGTSANVLSFDESESVALSLIKRLCSPQRGLNWLDGYVNLPETLSSCQPKLSLHDQHALLALMEVDLGVHYQGWSYKQAKVTLQARIELTDQQALSLVGNVVLHPASVLVFLASL</sequence>
<evidence type="ECO:0000313" key="2">
    <source>
        <dbReference type="Proteomes" id="UP000179786"/>
    </source>
</evidence>
<evidence type="ECO:0000313" key="1">
    <source>
        <dbReference type="EMBL" id="OHU91677.1"/>
    </source>
</evidence>
<organism evidence="1 2">
    <name type="scientific">Pseudoalteromonas amylolytica</name>
    <dbReference type="NCBI Taxonomy" id="1859457"/>
    <lineage>
        <taxon>Bacteria</taxon>
        <taxon>Pseudomonadati</taxon>
        <taxon>Pseudomonadota</taxon>
        <taxon>Gammaproteobacteria</taxon>
        <taxon>Alteromonadales</taxon>
        <taxon>Pseudoalteromonadaceae</taxon>
        <taxon>Pseudoalteromonas</taxon>
    </lineage>
</organism>